<proteinExistence type="inferred from homology"/>
<evidence type="ECO:0000259" key="4">
    <source>
        <dbReference type="SMART" id="SM00853"/>
    </source>
</evidence>
<evidence type="ECO:0000256" key="3">
    <source>
        <dbReference type="SAM" id="MobiDB-lite"/>
    </source>
</evidence>
<dbReference type="Gene3D" id="3.30.230.10">
    <property type="match status" value="1"/>
</dbReference>
<dbReference type="InterPro" id="IPR038973">
    <property type="entry name" value="MutL/Mlh/Pms-like"/>
</dbReference>
<keyword evidence="7" id="KW-1185">Reference proteome</keyword>
<dbReference type="GO" id="GO:0006298">
    <property type="term" value="P:mismatch repair"/>
    <property type="evidence" value="ECO:0007669"/>
    <property type="project" value="InterPro"/>
</dbReference>
<evidence type="ECO:0000256" key="2">
    <source>
        <dbReference type="ARBA" id="ARBA00022763"/>
    </source>
</evidence>
<dbReference type="PANTHER" id="PTHR10073:SF47">
    <property type="entry name" value="DNA MISMATCH REPAIR PROTEIN MLH3"/>
    <property type="match status" value="1"/>
</dbReference>
<dbReference type="GO" id="GO:0016887">
    <property type="term" value="F:ATP hydrolysis activity"/>
    <property type="evidence" value="ECO:0007669"/>
    <property type="project" value="InterPro"/>
</dbReference>
<feature type="domain" description="DNA mismatch repair protein S5" evidence="5">
    <location>
        <begin position="210"/>
        <end position="336"/>
    </location>
</feature>
<dbReference type="InterPro" id="IPR014721">
    <property type="entry name" value="Ribsml_uS5_D2-typ_fold_subgr"/>
</dbReference>
<sequence>MIKIPKDLQSLISASYHVNSFKRVVEELVYNSLDATSTSIAIRINIQENYIQVIDNGVGIKQNDFALLGQRYTTSKFDNISVMKSIPQTYGFRGLSLSSIIGISDKVKIISRFLDSKATLSKTFHKGASKEIVEINSRPSKGTTVEIYGLLCNLKIQKKALEQCNEWFAIKTLLEQLSLMHVNVSISLRDDGKNEIIFKIQKNRNIFQTISRIFNILPEELQEITVEKHQYKVRAFIQKKDVDLKKYHWVFLNGKYISKTKVHKIVNTQFLKRCYLRKYFKKNKHEEVETQALPTYFLFLSCPYSDYDLLNSESNKTFVEFKNWKQITNLLERLVQCHTGDISLKEIAKPKNIPEAENNESKTREQIKNIIDKILTKSSKKQNVQMCNGIKGKEIKRKRQQNITNKNVTKIVTNKVKQSSKGKISCDKQSFLLENLNCQRKRKIKTANVNDVKDKKRANKLNQNSCKLNSERITLNNIPFLKTLKQKNIRKKNIRDTEEINKSYSTILSNAQLEKQAEKKGICEVESDAYITPDIYQPHEPVEYIKEETSFKLNPLKDDMLNVAKECDIDPKHLLNEICRKSVQKTNKKIVMTTYDLVKTVVSNTKNIADLIATVKKTVSKKYSKRCLINQIKFGMEQSMYTMQDDLSLFNKNKMHTGNVCSKTFNLSFDKYNTLFNSMFENDLNPVYVQKTYKNDESNSNANNFLENVNEYRVTYSIKSSTIYTEVSDKKKSSEEANNGFGPTYTKNIDTFHDLIVNQDIGAIGIGINASSSQVLDPMELCQITYDKQNSIEKNNISEKNGEPNTNIIVSDNSKNNKTEASKNVISHHFHTDEINEIFLDTFNSNETGQTGNPPEVIENCNHINLADFNIQSRYAFVPKGMSPIFVNCNLIPSLATRHFDDEYYKDAIYENFAEKVMANAQIFEPTIQNVNDTNTNDGVKNNKMRKENADLMFDAESIKNAKVFAQVDCKYIVTILPGKAISKNAKLNYLVLFDQHAVHERIRLEKNLSDYFDGLAWKCVDIDTISFKLPKDDSTLLHNHKDKLSTFGLQWRIEDNNISVNAIPEAILGKNPRQADVVLNATKCLLSELIDALKNLKGNIPLYPQSIMNLVFSEACRYAIMFGDKLSKSECVNLINSLAECNTPFQCAHGRPVMAVIMEVSEEKPRYMVNESKLLEFRNKCKYIKN</sequence>
<dbReference type="InterPro" id="IPR042121">
    <property type="entry name" value="MutL_C_regsub"/>
</dbReference>
<dbReference type="SMART" id="SM01340">
    <property type="entry name" value="DNA_mis_repair"/>
    <property type="match status" value="1"/>
</dbReference>
<dbReference type="GO" id="GO:0005524">
    <property type="term" value="F:ATP binding"/>
    <property type="evidence" value="ECO:0007669"/>
    <property type="project" value="InterPro"/>
</dbReference>
<dbReference type="Pfam" id="PF13589">
    <property type="entry name" value="HATPase_c_3"/>
    <property type="match status" value="1"/>
</dbReference>
<reference evidence="6" key="1">
    <citation type="submission" date="2022-05" db="EMBL/GenBank/DDBJ databases">
        <authorList>
            <person name="Okamura Y."/>
        </authorList>
    </citation>
    <scope>NUCLEOTIDE SEQUENCE</scope>
</reference>
<dbReference type="AlphaFoldDB" id="A0A9P0T731"/>
<dbReference type="Gene3D" id="3.30.1370.100">
    <property type="entry name" value="MutL, C-terminal domain, regulatory subdomain"/>
    <property type="match status" value="1"/>
</dbReference>
<evidence type="ECO:0008006" key="8">
    <source>
        <dbReference type="Google" id="ProtNLM"/>
    </source>
</evidence>
<dbReference type="Gene3D" id="3.30.565.10">
    <property type="entry name" value="Histidine kinase-like ATPase, C-terminal domain"/>
    <property type="match status" value="1"/>
</dbReference>
<evidence type="ECO:0000259" key="5">
    <source>
        <dbReference type="SMART" id="SM01340"/>
    </source>
</evidence>
<dbReference type="Pfam" id="PF08676">
    <property type="entry name" value="MutL_C"/>
    <property type="match status" value="1"/>
</dbReference>
<dbReference type="InterPro" id="IPR020568">
    <property type="entry name" value="Ribosomal_Su5_D2-typ_SF"/>
</dbReference>
<feature type="compositionally biased region" description="Polar residues" evidence="3">
    <location>
        <begin position="803"/>
        <end position="814"/>
    </location>
</feature>
<feature type="region of interest" description="Disordered" evidence="3">
    <location>
        <begin position="796"/>
        <end position="815"/>
    </location>
</feature>
<dbReference type="InterPro" id="IPR013507">
    <property type="entry name" value="DNA_mismatch_S5_2-like"/>
</dbReference>
<dbReference type="SMART" id="SM00853">
    <property type="entry name" value="MutL_C"/>
    <property type="match status" value="1"/>
</dbReference>
<dbReference type="InterPro" id="IPR036890">
    <property type="entry name" value="HATPase_C_sf"/>
</dbReference>
<dbReference type="SUPFAM" id="SSF118116">
    <property type="entry name" value="DNA mismatch repair protein MutL"/>
    <property type="match status" value="1"/>
</dbReference>
<organism evidence="6 7">
    <name type="scientific">Pieris brassicae</name>
    <name type="common">White butterfly</name>
    <name type="synonym">Large white butterfly</name>
    <dbReference type="NCBI Taxonomy" id="7116"/>
    <lineage>
        <taxon>Eukaryota</taxon>
        <taxon>Metazoa</taxon>
        <taxon>Ecdysozoa</taxon>
        <taxon>Arthropoda</taxon>
        <taxon>Hexapoda</taxon>
        <taxon>Insecta</taxon>
        <taxon>Pterygota</taxon>
        <taxon>Neoptera</taxon>
        <taxon>Endopterygota</taxon>
        <taxon>Lepidoptera</taxon>
        <taxon>Glossata</taxon>
        <taxon>Ditrysia</taxon>
        <taxon>Papilionoidea</taxon>
        <taxon>Pieridae</taxon>
        <taxon>Pierinae</taxon>
        <taxon>Pieris</taxon>
    </lineage>
</organism>
<comment type="caution">
    <text evidence="6">The sequence shown here is derived from an EMBL/GenBank/DDBJ whole genome shotgun (WGS) entry which is preliminary data.</text>
</comment>
<evidence type="ECO:0000313" key="6">
    <source>
        <dbReference type="EMBL" id="CAH3984239.1"/>
    </source>
</evidence>
<dbReference type="InterPro" id="IPR014790">
    <property type="entry name" value="MutL_C"/>
</dbReference>
<dbReference type="InterPro" id="IPR037198">
    <property type="entry name" value="MutL_C_sf"/>
</dbReference>
<protein>
    <recommendedName>
        <fullName evidence="8">MutL C-terminal dimerisation domain-containing protein</fullName>
    </recommendedName>
</protein>
<dbReference type="GO" id="GO:0140664">
    <property type="term" value="F:ATP-dependent DNA damage sensor activity"/>
    <property type="evidence" value="ECO:0007669"/>
    <property type="project" value="InterPro"/>
</dbReference>
<evidence type="ECO:0000313" key="7">
    <source>
        <dbReference type="Proteomes" id="UP001152562"/>
    </source>
</evidence>
<dbReference type="Proteomes" id="UP001152562">
    <property type="component" value="Unassembled WGS sequence"/>
</dbReference>
<dbReference type="GO" id="GO:0030983">
    <property type="term" value="F:mismatched DNA binding"/>
    <property type="evidence" value="ECO:0007669"/>
    <property type="project" value="InterPro"/>
</dbReference>
<comment type="similarity">
    <text evidence="1">Belongs to the DNA mismatch repair MutL/HexB family.</text>
</comment>
<evidence type="ECO:0000256" key="1">
    <source>
        <dbReference type="ARBA" id="ARBA00006082"/>
    </source>
</evidence>
<dbReference type="PANTHER" id="PTHR10073">
    <property type="entry name" value="DNA MISMATCH REPAIR PROTEIN MLH, PMS, MUTL"/>
    <property type="match status" value="1"/>
</dbReference>
<dbReference type="SUPFAM" id="SSF54211">
    <property type="entry name" value="Ribosomal protein S5 domain 2-like"/>
    <property type="match status" value="1"/>
</dbReference>
<feature type="domain" description="MutL C-terminal dimerisation" evidence="4">
    <location>
        <begin position="964"/>
        <end position="1127"/>
    </location>
</feature>
<dbReference type="InterPro" id="IPR042120">
    <property type="entry name" value="MutL_C_dimsub"/>
</dbReference>
<keyword evidence="2" id="KW-0227">DNA damage</keyword>
<name>A0A9P0T731_PIEBR</name>
<dbReference type="SUPFAM" id="SSF55874">
    <property type="entry name" value="ATPase domain of HSP90 chaperone/DNA topoisomerase II/histidine kinase"/>
    <property type="match status" value="1"/>
</dbReference>
<dbReference type="Gene3D" id="3.30.1540.20">
    <property type="entry name" value="MutL, C-terminal domain, dimerisation subdomain"/>
    <property type="match status" value="1"/>
</dbReference>
<accession>A0A9P0T731</accession>
<dbReference type="GO" id="GO:0032300">
    <property type="term" value="C:mismatch repair complex"/>
    <property type="evidence" value="ECO:0007669"/>
    <property type="project" value="InterPro"/>
</dbReference>
<dbReference type="EMBL" id="CALOZG010000002">
    <property type="protein sequence ID" value="CAH3984239.1"/>
    <property type="molecule type" value="Genomic_DNA"/>
</dbReference>
<gene>
    <name evidence="6" type="ORF">PIBRA_LOCUS2027</name>
</gene>